<feature type="transmembrane region" description="Helical" evidence="2">
    <location>
        <begin position="42"/>
        <end position="61"/>
    </location>
</feature>
<keyword evidence="2" id="KW-0472">Membrane</keyword>
<dbReference type="AlphaFoldDB" id="A0A225E3P1"/>
<keyword evidence="2" id="KW-1133">Transmembrane helix</keyword>
<evidence type="ECO:0000256" key="2">
    <source>
        <dbReference type="SAM" id="Phobius"/>
    </source>
</evidence>
<name>A0A225E3P1_9BACT</name>
<protein>
    <recommendedName>
        <fullName evidence="3">DUF58 domain-containing protein</fullName>
    </recommendedName>
</protein>
<organism evidence="4 5">
    <name type="scientific">Fimbriiglobus ruber</name>
    <dbReference type="NCBI Taxonomy" id="1908690"/>
    <lineage>
        <taxon>Bacteria</taxon>
        <taxon>Pseudomonadati</taxon>
        <taxon>Planctomycetota</taxon>
        <taxon>Planctomycetia</taxon>
        <taxon>Gemmatales</taxon>
        <taxon>Gemmataceae</taxon>
        <taxon>Fimbriiglobus</taxon>
    </lineage>
</organism>
<dbReference type="RefSeq" id="WP_088251611.1">
    <property type="nucleotide sequence ID" value="NZ_NIDE01000001.1"/>
</dbReference>
<feature type="domain" description="DUF58" evidence="3">
    <location>
        <begin position="210"/>
        <end position="291"/>
    </location>
</feature>
<sequence>MPDSADPTVPTTKIRLTRTAAVWFLVSVLLAVVGWYKTINLILLLGYTLVALLGVNGWLAWRTTRRVAGRRHPVTPVFPGEEAVATSDLTNSSQWPVTAKVTDRSRDKEVAWLVTPISPGETLLVTARWSFPARGRYPLGPMMIDASYPFGVIHATRPIAEPGSVLVLPSIGRIDLDMFRRWLIRGGAGDGQSRRPARGPATGRGDVRGVRPYRAGDAPRDIHWKTSARRNQLLVREYDRPEPLDLVIAVDPWAPAGAPAVALQRVEWVLSLAATLGRAWCESDDPADLTLIVPGTPPVIRTGRGTPAFVRHAFECLAELSGTPNVPVVPPGLARRRSNRSARLLVSTRAVSPLAAAFRSGGVPFSTIDPSAAPAWFVPPPEAAVSGGRWSG</sequence>
<keyword evidence="2" id="KW-0812">Transmembrane</keyword>
<dbReference type="InterPro" id="IPR002881">
    <property type="entry name" value="DUF58"/>
</dbReference>
<dbReference type="OrthoDB" id="9812729at2"/>
<dbReference type="EMBL" id="NIDE01000001">
    <property type="protein sequence ID" value="OWK46374.1"/>
    <property type="molecule type" value="Genomic_DNA"/>
</dbReference>
<evidence type="ECO:0000313" key="5">
    <source>
        <dbReference type="Proteomes" id="UP000214646"/>
    </source>
</evidence>
<dbReference type="PANTHER" id="PTHR34351:SF1">
    <property type="entry name" value="SLR1927 PROTEIN"/>
    <property type="match status" value="1"/>
</dbReference>
<proteinExistence type="predicted"/>
<comment type="caution">
    <text evidence="4">The sequence shown here is derived from an EMBL/GenBank/DDBJ whole genome shotgun (WGS) entry which is preliminary data.</text>
</comment>
<dbReference type="PANTHER" id="PTHR34351">
    <property type="entry name" value="SLR1927 PROTEIN-RELATED"/>
    <property type="match status" value="1"/>
</dbReference>
<evidence type="ECO:0000313" key="4">
    <source>
        <dbReference type="EMBL" id="OWK46374.1"/>
    </source>
</evidence>
<feature type="transmembrane region" description="Helical" evidence="2">
    <location>
        <begin position="20"/>
        <end position="36"/>
    </location>
</feature>
<keyword evidence="5" id="KW-1185">Reference proteome</keyword>
<gene>
    <name evidence="4" type="ORF">FRUB_00073</name>
</gene>
<feature type="region of interest" description="Disordered" evidence="1">
    <location>
        <begin position="189"/>
        <end position="212"/>
    </location>
</feature>
<evidence type="ECO:0000259" key="3">
    <source>
        <dbReference type="Pfam" id="PF01882"/>
    </source>
</evidence>
<dbReference type="Pfam" id="PF01882">
    <property type="entry name" value="DUF58"/>
    <property type="match status" value="1"/>
</dbReference>
<accession>A0A225E3P1</accession>
<dbReference type="Proteomes" id="UP000214646">
    <property type="component" value="Unassembled WGS sequence"/>
</dbReference>
<evidence type="ECO:0000256" key="1">
    <source>
        <dbReference type="SAM" id="MobiDB-lite"/>
    </source>
</evidence>
<reference evidence="5" key="1">
    <citation type="submission" date="2017-06" db="EMBL/GenBank/DDBJ databases">
        <title>Genome analysis of Fimbriiglobus ruber SP5, the first member of the order Planctomycetales with confirmed chitinolytic capability.</title>
        <authorList>
            <person name="Ravin N.V."/>
            <person name="Rakitin A.L."/>
            <person name="Ivanova A.A."/>
            <person name="Beletsky A.V."/>
            <person name="Kulichevskaya I.S."/>
            <person name="Mardanov A.V."/>
            <person name="Dedysh S.N."/>
        </authorList>
    </citation>
    <scope>NUCLEOTIDE SEQUENCE [LARGE SCALE GENOMIC DNA]</scope>
    <source>
        <strain evidence="5">SP5</strain>
    </source>
</reference>